<keyword evidence="3" id="KW-1185">Reference proteome</keyword>
<feature type="compositionally biased region" description="Polar residues" evidence="1">
    <location>
        <begin position="136"/>
        <end position="165"/>
    </location>
</feature>
<dbReference type="EMBL" id="JBHTLH010000008">
    <property type="protein sequence ID" value="MFD1124454.1"/>
    <property type="molecule type" value="Genomic_DNA"/>
</dbReference>
<dbReference type="RefSeq" id="WP_121978790.1">
    <property type="nucleotide sequence ID" value="NZ_JBHTLH010000008.1"/>
</dbReference>
<dbReference type="Proteomes" id="UP001597156">
    <property type="component" value="Unassembled WGS sequence"/>
</dbReference>
<sequence length="165" mass="18320">MKRLLLVALIFGSLIGIANYSLMASADSHSKSPSSGLIDKYDGTVRNKFYQVKKQFKGNLKFYDQQNNTSIIEKKLVLPKGTVIVSHGKDYYQHYVVDNPFDATTLRNKLHNGLFENRQGHFNGQVPASKVKLMTHASQSQSSTANQPLADSQLPTTQSKTATSK</sequence>
<name>A0ABW3PG47_9LACO</name>
<gene>
    <name evidence="2" type="ORF">ACFQ22_03655</name>
</gene>
<comment type="caution">
    <text evidence="2">The sequence shown here is derived from an EMBL/GenBank/DDBJ whole genome shotgun (WGS) entry which is preliminary data.</text>
</comment>
<protein>
    <submittedName>
        <fullName evidence="2">Uncharacterized protein</fullName>
    </submittedName>
</protein>
<organism evidence="2 3">
    <name type="scientific">Lentilactobacillus raoultii</name>
    <dbReference type="NCBI Taxonomy" id="1987503"/>
    <lineage>
        <taxon>Bacteria</taxon>
        <taxon>Bacillati</taxon>
        <taxon>Bacillota</taxon>
        <taxon>Bacilli</taxon>
        <taxon>Lactobacillales</taxon>
        <taxon>Lactobacillaceae</taxon>
        <taxon>Lentilactobacillus</taxon>
    </lineage>
</organism>
<proteinExistence type="predicted"/>
<evidence type="ECO:0000313" key="3">
    <source>
        <dbReference type="Proteomes" id="UP001597156"/>
    </source>
</evidence>
<reference evidence="3" key="1">
    <citation type="journal article" date="2019" name="Int. J. Syst. Evol. Microbiol.">
        <title>The Global Catalogue of Microorganisms (GCM) 10K type strain sequencing project: providing services to taxonomists for standard genome sequencing and annotation.</title>
        <authorList>
            <consortium name="The Broad Institute Genomics Platform"/>
            <consortium name="The Broad Institute Genome Sequencing Center for Infectious Disease"/>
            <person name="Wu L."/>
            <person name="Ma J."/>
        </authorList>
    </citation>
    <scope>NUCLEOTIDE SEQUENCE [LARGE SCALE GENOMIC DNA]</scope>
    <source>
        <strain evidence="3">CCUG 71848</strain>
    </source>
</reference>
<evidence type="ECO:0000313" key="2">
    <source>
        <dbReference type="EMBL" id="MFD1124454.1"/>
    </source>
</evidence>
<evidence type="ECO:0000256" key="1">
    <source>
        <dbReference type="SAM" id="MobiDB-lite"/>
    </source>
</evidence>
<feature type="region of interest" description="Disordered" evidence="1">
    <location>
        <begin position="135"/>
        <end position="165"/>
    </location>
</feature>
<accession>A0ABW3PG47</accession>